<feature type="domain" description="PBSX phage terminase small subunit-like N-terminal" evidence="2">
    <location>
        <begin position="1"/>
        <end position="64"/>
    </location>
</feature>
<accession>A0ABY6ZL03</accession>
<gene>
    <name evidence="3" type="primary">terS</name>
    <name evidence="3" type="ORF">NZD89_09265</name>
</gene>
<evidence type="ECO:0000313" key="4">
    <source>
        <dbReference type="Proteomes" id="UP001164761"/>
    </source>
</evidence>
<feature type="region of interest" description="Disordered" evidence="1">
    <location>
        <begin position="59"/>
        <end position="84"/>
    </location>
</feature>
<protein>
    <submittedName>
        <fullName evidence="3">Phage terminase small subunit</fullName>
    </submittedName>
</protein>
<sequence length="248" mass="28458">MPRERSPNRYRAFEIWRESKGEISNREIAHQLGISEKTVGGWKAKDRWIEQLNGVLQTRERSTPKRAGAPKHNQNAVGNIGGAPLQNSNAVTHGFFRRIFPDDEDTLSIVGEIAVMDPLDMLWQNIVIQYTAIARAQRIMFVTDHDDMSKEVRRTKTMSTEDMDMEENEWEIQFAWDKQATFLQAQSRAIKTLEGLISRYEEILPTSPQAEQHRLRIEKLKADIEKVRGKDNTDDSLTITVDYGDGDG</sequence>
<organism evidence="3 4">
    <name type="scientific">Alicyclobacillus fastidiosus</name>
    <dbReference type="NCBI Taxonomy" id="392011"/>
    <lineage>
        <taxon>Bacteria</taxon>
        <taxon>Bacillati</taxon>
        <taxon>Bacillota</taxon>
        <taxon>Bacilli</taxon>
        <taxon>Bacillales</taxon>
        <taxon>Alicyclobacillaceae</taxon>
        <taxon>Alicyclobacillus</taxon>
    </lineage>
</organism>
<dbReference type="Pfam" id="PF10668">
    <property type="entry name" value="Phage_terminase"/>
    <property type="match status" value="1"/>
</dbReference>
<evidence type="ECO:0000259" key="2">
    <source>
        <dbReference type="Pfam" id="PF10668"/>
    </source>
</evidence>
<dbReference type="EMBL" id="CP104067">
    <property type="protein sequence ID" value="WAH43546.1"/>
    <property type="molecule type" value="Genomic_DNA"/>
</dbReference>
<dbReference type="NCBIfam" id="NF040601">
    <property type="entry name" value="TerS_not_xtmA"/>
    <property type="match status" value="1"/>
</dbReference>
<keyword evidence="4" id="KW-1185">Reference proteome</keyword>
<reference evidence="3" key="1">
    <citation type="submission" date="2022-08" db="EMBL/GenBank/DDBJ databases">
        <title>Alicyclobacillus fastidiosus DSM 17978, complete genome.</title>
        <authorList>
            <person name="Wang Q."/>
            <person name="Cai R."/>
            <person name="Wang Z."/>
        </authorList>
    </citation>
    <scope>NUCLEOTIDE SEQUENCE</scope>
    <source>
        <strain evidence="3">DSM 17978</strain>
    </source>
</reference>
<dbReference type="RefSeq" id="WP_268007426.1">
    <property type="nucleotide sequence ID" value="NZ_CP104067.1"/>
</dbReference>
<name>A0ABY6ZL03_9BACL</name>
<proteinExistence type="predicted"/>
<evidence type="ECO:0000256" key="1">
    <source>
        <dbReference type="SAM" id="MobiDB-lite"/>
    </source>
</evidence>
<dbReference type="InterPro" id="IPR018925">
    <property type="entry name" value="XtmA-like_N"/>
</dbReference>
<dbReference type="Proteomes" id="UP001164761">
    <property type="component" value="Chromosome"/>
</dbReference>
<evidence type="ECO:0000313" key="3">
    <source>
        <dbReference type="EMBL" id="WAH43546.1"/>
    </source>
</evidence>